<feature type="domain" description="Histidine kinase" evidence="7">
    <location>
        <begin position="229"/>
        <end position="464"/>
    </location>
</feature>
<dbReference type="EMBL" id="CACSIO010000062">
    <property type="protein sequence ID" value="CAA0125670.1"/>
    <property type="molecule type" value="Genomic_DNA"/>
</dbReference>
<keyword evidence="3 5" id="KW-0597">Phosphoprotein</keyword>
<evidence type="ECO:0000256" key="1">
    <source>
        <dbReference type="ARBA" id="ARBA00000085"/>
    </source>
</evidence>
<keyword evidence="4" id="KW-0902">Two-component regulatory system</keyword>
<dbReference type="OrthoDB" id="6187449at2"/>
<accession>A0A5S9QZ54</accession>
<evidence type="ECO:0000256" key="3">
    <source>
        <dbReference type="ARBA" id="ARBA00022553"/>
    </source>
</evidence>
<organism evidence="9 10">
    <name type="scientific">BD1-7 clade bacterium</name>
    <dbReference type="NCBI Taxonomy" id="2029982"/>
    <lineage>
        <taxon>Bacteria</taxon>
        <taxon>Pseudomonadati</taxon>
        <taxon>Pseudomonadota</taxon>
        <taxon>Gammaproteobacteria</taxon>
        <taxon>Cellvibrionales</taxon>
        <taxon>Spongiibacteraceae</taxon>
        <taxon>BD1-7 clade</taxon>
    </lineage>
</organism>
<dbReference type="Gene3D" id="1.10.287.130">
    <property type="match status" value="1"/>
</dbReference>
<gene>
    <name evidence="9" type="primary">rpfC_4</name>
    <name evidence="9" type="ORF">OPDIPICF_03539</name>
</gene>
<feature type="transmembrane region" description="Helical" evidence="6">
    <location>
        <begin position="90"/>
        <end position="111"/>
    </location>
</feature>
<dbReference type="Pfam" id="PF02518">
    <property type="entry name" value="HATPase_c"/>
    <property type="match status" value="1"/>
</dbReference>
<dbReference type="SUPFAM" id="SSF47384">
    <property type="entry name" value="Homodimeric domain of signal transducing histidine kinase"/>
    <property type="match status" value="1"/>
</dbReference>
<dbReference type="FunFam" id="3.30.565.10:FF:000010">
    <property type="entry name" value="Sensor histidine kinase RcsC"/>
    <property type="match status" value="1"/>
</dbReference>
<dbReference type="InterPro" id="IPR003594">
    <property type="entry name" value="HATPase_dom"/>
</dbReference>
<dbReference type="SUPFAM" id="SSF55874">
    <property type="entry name" value="ATPase domain of HSP90 chaperone/DNA topoisomerase II/histidine kinase"/>
    <property type="match status" value="1"/>
</dbReference>
<evidence type="ECO:0000313" key="10">
    <source>
        <dbReference type="Proteomes" id="UP000441399"/>
    </source>
</evidence>
<dbReference type="InterPro" id="IPR001789">
    <property type="entry name" value="Sig_transdc_resp-reg_receiver"/>
</dbReference>
<evidence type="ECO:0000259" key="8">
    <source>
        <dbReference type="PROSITE" id="PS50110"/>
    </source>
</evidence>
<dbReference type="Pfam" id="PF00072">
    <property type="entry name" value="Response_reg"/>
    <property type="match status" value="1"/>
</dbReference>
<dbReference type="InterPro" id="IPR011006">
    <property type="entry name" value="CheY-like_superfamily"/>
</dbReference>
<protein>
    <recommendedName>
        <fullName evidence="2">histidine kinase</fullName>
        <ecNumber evidence="2">2.7.13.3</ecNumber>
    </recommendedName>
</protein>
<dbReference type="InterPro" id="IPR036097">
    <property type="entry name" value="HisK_dim/P_sf"/>
</dbReference>
<dbReference type="SMART" id="SM00388">
    <property type="entry name" value="HisKA"/>
    <property type="match status" value="1"/>
</dbReference>
<evidence type="ECO:0000256" key="6">
    <source>
        <dbReference type="SAM" id="Phobius"/>
    </source>
</evidence>
<proteinExistence type="predicted"/>
<feature type="transmembrane region" description="Helical" evidence="6">
    <location>
        <begin position="117"/>
        <end position="136"/>
    </location>
</feature>
<dbReference type="Pfam" id="PF00512">
    <property type="entry name" value="HisKA"/>
    <property type="match status" value="1"/>
</dbReference>
<dbReference type="EC" id="2.7.13.3" evidence="2"/>
<feature type="transmembrane region" description="Helical" evidence="6">
    <location>
        <begin position="21"/>
        <end position="50"/>
    </location>
</feature>
<dbReference type="SMART" id="SM00448">
    <property type="entry name" value="REC"/>
    <property type="match status" value="1"/>
</dbReference>
<keyword evidence="9" id="KW-0808">Transferase</keyword>
<dbReference type="SUPFAM" id="SSF52172">
    <property type="entry name" value="CheY-like"/>
    <property type="match status" value="1"/>
</dbReference>
<evidence type="ECO:0000256" key="2">
    <source>
        <dbReference type="ARBA" id="ARBA00012438"/>
    </source>
</evidence>
<dbReference type="InterPro" id="IPR003661">
    <property type="entry name" value="HisK_dim/P_dom"/>
</dbReference>
<sequence>MTHPSDVYRPKHSNDAVDVELVNFVYSISYSSFLATVLMTIVTAVLLWPAAPNTTIVGWTLSMLAITALRLYTMMLFGNNSLYTIKQRRNAFIACAVISGIGWGAMAPVFFPVVDLPYKLFITFLIGGLVSSAIYLMTAIPSAFRWFITTSMLPAAYYFLLNKSSVAVAMGIIILIYYAFLLATHKLFSKSFEDNFQLKNENAELIKTLTLEKERAEAASDAKGQFLANMSHEIRTPMNGIIGSLQLINPENLTTEQKKLLENSRLSAEALLDLLSDILDFSKLEAGKIRLREMSIDIREVLDSVYSLYKPIAHEKDLNFTLTVDPNIPRGIVADQLRLRQILCNLINNAIKFTDTGNVDLHVKEIGVRRLNPNTQSEPENALPSTVNLLFSVRDTGIGIPKTVQNNLFKFFQQADGTTTRRFGGTGLGLAISKQLAKMMNGHLGFKSVAGEGSTFWLKMQVPIADEGDIISKPTFYHGQYAGTVLSVEDNTINQMILTGMLKRLGLVVDTANNGEEALIKMKNRHYDMVFMDCHMPVLDGYKTTEKWRQMERFMGDLRVPIVALTANAMAGDEEMCLKAGMDSYLSKPLQMEQLEDTLRRWLHAQAA</sequence>
<reference evidence="9 10" key="1">
    <citation type="submission" date="2019-11" db="EMBL/GenBank/DDBJ databases">
        <authorList>
            <person name="Holert J."/>
        </authorList>
    </citation>
    <scope>NUCLEOTIDE SEQUENCE [LARGE SCALE GENOMIC DNA]</scope>
    <source>
        <strain evidence="9">SB11_3</strain>
    </source>
</reference>
<feature type="transmembrane region" description="Helical" evidence="6">
    <location>
        <begin position="166"/>
        <end position="183"/>
    </location>
</feature>
<dbReference type="PROSITE" id="PS50109">
    <property type="entry name" value="HIS_KIN"/>
    <property type="match status" value="1"/>
</dbReference>
<dbReference type="InterPro" id="IPR036890">
    <property type="entry name" value="HATPase_C_sf"/>
</dbReference>
<dbReference type="GO" id="GO:0000155">
    <property type="term" value="F:phosphorelay sensor kinase activity"/>
    <property type="evidence" value="ECO:0007669"/>
    <property type="project" value="InterPro"/>
</dbReference>
<feature type="transmembrane region" description="Helical" evidence="6">
    <location>
        <begin position="56"/>
        <end position="78"/>
    </location>
</feature>
<dbReference type="CDD" id="cd00082">
    <property type="entry name" value="HisKA"/>
    <property type="match status" value="1"/>
</dbReference>
<keyword evidence="6" id="KW-0472">Membrane</keyword>
<keyword evidence="6" id="KW-1133">Transmembrane helix</keyword>
<dbReference type="PANTHER" id="PTHR45339">
    <property type="entry name" value="HYBRID SIGNAL TRANSDUCTION HISTIDINE KINASE J"/>
    <property type="match status" value="1"/>
</dbReference>
<dbReference type="InterPro" id="IPR004358">
    <property type="entry name" value="Sig_transdc_His_kin-like_C"/>
</dbReference>
<comment type="catalytic activity">
    <reaction evidence="1">
        <text>ATP + protein L-histidine = ADP + protein N-phospho-L-histidine.</text>
        <dbReference type="EC" id="2.7.13.3"/>
    </reaction>
</comment>
<feature type="domain" description="Response regulatory" evidence="8">
    <location>
        <begin position="484"/>
        <end position="603"/>
    </location>
</feature>
<dbReference type="Gene3D" id="3.30.565.10">
    <property type="entry name" value="Histidine kinase-like ATPase, C-terminal domain"/>
    <property type="match status" value="1"/>
</dbReference>
<evidence type="ECO:0000256" key="5">
    <source>
        <dbReference type="PROSITE-ProRule" id="PRU00169"/>
    </source>
</evidence>
<evidence type="ECO:0000259" key="7">
    <source>
        <dbReference type="PROSITE" id="PS50109"/>
    </source>
</evidence>
<keyword evidence="10" id="KW-1185">Reference proteome</keyword>
<dbReference type="Proteomes" id="UP000441399">
    <property type="component" value="Unassembled WGS sequence"/>
</dbReference>
<name>A0A5S9QZ54_9GAMM</name>
<dbReference type="PROSITE" id="PS50110">
    <property type="entry name" value="RESPONSE_REGULATORY"/>
    <property type="match status" value="1"/>
</dbReference>
<dbReference type="InterPro" id="IPR005467">
    <property type="entry name" value="His_kinase_dom"/>
</dbReference>
<dbReference type="AlphaFoldDB" id="A0A5S9QZ54"/>
<evidence type="ECO:0000313" key="9">
    <source>
        <dbReference type="EMBL" id="CAA0125670.1"/>
    </source>
</evidence>
<dbReference type="Gene3D" id="3.40.50.2300">
    <property type="match status" value="1"/>
</dbReference>
<dbReference type="CDD" id="cd16922">
    <property type="entry name" value="HATPase_EvgS-ArcB-TorS-like"/>
    <property type="match status" value="1"/>
</dbReference>
<dbReference type="PRINTS" id="PR00344">
    <property type="entry name" value="BCTRLSENSOR"/>
</dbReference>
<dbReference type="PANTHER" id="PTHR45339:SF1">
    <property type="entry name" value="HYBRID SIGNAL TRANSDUCTION HISTIDINE KINASE J"/>
    <property type="match status" value="1"/>
</dbReference>
<dbReference type="SMART" id="SM00387">
    <property type="entry name" value="HATPase_c"/>
    <property type="match status" value="1"/>
</dbReference>
<dbReference type="CDD" id="cd17546">
    <property type="entry name" value="REC_hyHK_CKI1_RcsC-like"/>
    <property type="match status" value="1"/>
</dbReference>
<feature type="modified residue" description="4-aspartylphosphate" evidence="5">
    <location>
        <position position="533"/>
    </location>
</feature>
<evidence type="ECO:0000256" key="4">
    <source>
        <dbReference type="ARBA" id="ARBA00023012"/>
    </source>
</evidence>
<keyword evidence="6" id="KW-0812">Transmembrane</keyword>